<accession>A0A8S3QDD8</accession>
<keyword evidence="3" id="KW-1185">Reference proteome</keyword>
<reference evidence="2" key="1">
    <citation type="submission" date="2021-03" db="EMBL/GenBank/DDBJ databases">
        <authorList>
            <person name="Bekaert M."/>
        </authorList>
    </citation>
    <scope>NUCLEOTIDE SEQUENCE</scope>
</reference>
<evidence type="ECO:0000259" key="1">
    <source>
        <dbReference type="Pfam" id="PF00112"/>
    </source>
</evidence>
<gene>
    <name evidence="2" type="ORF">MEDL_9144</name>
</gene>
<proteinExistence type="predicted"/>
<sequence length="273" mass="30582">MNVFGNSPSTAGATYGLRRTVQHAELDVKEFVSKDVYVDDGLPLVQLQRELLISYKKLNKLYTTTADLDDLAKNLKDLDLGSADLPMQRSLGLSWDTELDEFPENLYRRNPEPITRGCRVNGIEYRVGSVFTNNCTVYVFIAGGCRVNGIEYRVGSVFTNNCNQCTCRRNPSNPNQAELRCTDEVCLVQPDMIQLVNNANYGWGVERQSSGVELKYWLGVNSWGTSWGEGGYLKIGRGIDECKVESCIVSSWGSVSSAMITEYIETIQRNRDP</sequence>
<dbReference type="SUPFAM" id="SSF54001">
    <property type="entry name" value="Cysteine proteinases"/>
    <property type="match status" value="2"/>
</dbReference>
<protein>
    <recommendedName>
        <fullName evidence="1">Peptidase C1A papain C-terminal domain-containing protein</fullName>
    </recommendedName>
</protein>
<name>A0A8S3QDD8_MYTED</name>
<dbReference type="InterPro" id="IPR038765">
    <property type="entry name" value="Papain-like_cys_pep_sf"/>
</dbReference>
<dbReference type="AlphaFoldDB" id="A0A8S3QDD8"/>
<dbReference type="EMBL" id="CAJPWZ010000470">
    <property type="protein sequence ID" value="CAG2194098.1"/>
    <property type="molecule type" value="Genomic_DNA"/>
</dbReference>
<dbReference type="InterPro" id="IPR000668">
    <property type="entry name" value="Peptidase_C1A_C"/>
</dbReference>
<dbReference type="Proteomes" id="UP000683360">
    <property type="component" value="Unassembled WGS sequence"/>
</dbReference>
<feature type="domain" description="Peptidase C1A papain C-terminal" evidence="1">
    <location>
        <begin position="201"/>
        <end position="250"/>
    </location>
</feature>
<dbReference type="OrthoDB" id="65740at2759"/>
<dbReference type="GO" id="GO:0008234">
    <property type="term" value="F:cysteine-type peptidase activity"/>
    <property type="evidence" value="ECO:0007669"/>
    <property type="project" value="InterPro"/>
</dbReference>
<dbReference type="Pfam" id="PF00112">
    <property type="entry name" value="Peptidase_C1"/>
    <property type="match status" value="1"/>
</dbReference>
<dbReference type="Gene3D" id="3.90.70.10">
    <property type="entry name" value="Cysteine proteinases"/>
    <property type="match status" value="1"/>
</dbReference>
<dbReference type="GO" id="GO:0006508">
    <property type="term" value="P:proteolysis"/>
    <property type="evidence" value="ECO:0007669"/>
    <property type="project" value="InterPro"/>
</dbReference>
<organism evidence="2 3">
    <name type="scientific">Mytilus edulis</name>
    <name type="common">Blue mussel</name>
    <dbReference type="NCBI Taxonomy" id="6550"/>
    <lineage>
        <taxon>Eukaryota</taxon>
        <taxon>Metazoa</taxon>
        <taxon>Spiralia</taxon>
        <taxon>Lophotrochozoa</taxon>
        <taxon>Mollusca</taxon>
        <taxon>Bivalvia</taxon>
        <taxon>Autobranchia</taxon>
        <taxon>Pteriomorphia</taxon>
        <taxon>Mytilida</taxon>
        <taxon>Mytiloidea</taxon>
        <taxon>Mytilidae</taxon>
        <taxon>Mytilinae</taxon>
        <taxon>Mytilus</taxon>
    </lineage>
</organism>
<comment type="caution">
    <text evidence="2">The sequence shown here is derived from an EMBL/GenBank/DDBJ whole genome shotgun (WGS) entry which is preliminary data.</text>
</comment>
<evidence type="ECO:0000313" key="2">
    <source>
        <dbReference type="EMBL" id="CAG2194098.1"/>
    </source>
</evidence>
<evidence type="ECO:0000313" key="3">
    <source>
        <dbReference type="Proteomes" id="UP000683360"/>
    </source>
</evidence>